<evidence type="ECO:0000256" key="4">
    <source>
        <dbReference type="ARBA" id="ARBA00022475"/>
    </source>
</evidence>
<feature type="transmembrane region" description="Helical" evidence="9">
    <location>
        <begin position="151"/>
        <end position="184"/>
    </location>
</feature>
<dbReference type="OrthoDB" id="4455417at2"/>
<evidence type="ECO:0000313" key="11">
    <source>
        <dbReference type="Proteomes" id="UP000253741"/>
    </source>
</evidence>
<dbReference type="InterPro" id="IPR037294">
    <property type="entry name" value="ABC_BtuC-like"/>
</dbReference>
<keyword evidence="7 9" id="KW-0472">Membrane</keyword>
<feature type="transmembrane region" description="Helical" evidence="9">
    <location>
        <begin position="55"/>
        <end position="75"/>
    </location>
</feature>
<protein>
    <submittedName>
        <fullName evidence="10">Enterobactin ABC transporter permease</fullName>
    </submittedName>
</protein>
<evidence type="ECO:0000256" key="8">
    <source>
        <dbReference type="SAM" id="MobiDB-lite"/>
    </source>
</evidence>
<feature type="transmembrane region" description="Helical" evidence="9">
    <location>
        <begin position="286"/>
        <end position="312"/>
    </location>
</feature>
<evidence type="ECO:0000256" key="6">
    <source>
        <dbReference type="ARBA" id="ARBA00022989"/>
    </source>
</evidence>
<dbReference type="SUPFAM" id="SSF81345">
    <property type="entry name" value="ABC transporter involved in vitamin B12 uptake, BtuC"/>
    <property type="match status" value="1"/>
</dbReference>
<comment type="similarity">
    <text evidence="2">Belongs to the binding-protein-dependent transport system permease family. FecCD subfamily.</text>
</comment>
<keyword evidence="11" id="KW-1185">Reference proteome</keyword>
<dbReference type="InterPro" id="IPR000522">
    <property type="entry name" value="ABC_transptr_permease_BtuC"/>
</dbReference>
<dbReference type="PANTHER" id="PTHR30472">
    <property type="entry name" value="FERRIC ENTEROBACTIN TRANSPORT SYSTEM PERMEASE PROTEIN"/>
    <property type="match status" value="1"/>
</dbReference>
<feature type="transmembrane region" description="Helical" evidence="9">
    <location>
        <begin position="324"/>
        <end position="345"/>
    </location>
</feature>
<dbReference type="AlphaFoldDB" id="A0A370BF49"/>
<dbReference type="PANTHER" id="PTHR30472:SF24">
    <property type="entry name" value="FERRIC ENTEROBACTIN TRANSPORT SYSTEM PERMEASE PROTEIN FEPG"/>
    <property type="match status" value="1"/>
</dbReference>
<name>A0A370BF49_9ACTN</name>
<reference evidence="10 11" key="1">
    <citation type="submission" date="2018-07" db="EMBL/GenBank/DDBJ databases">
        <title>Streptomyces species from bats.</title>
        <authorList>
            <person name="Dunlap C."/>
        </authorList>
    </citation>
    <scope>NUCLEOTIDE SEQUENCE [LARGE SCALE GENOMIC DNA]</scope>
    <source>
        <strain evidence="10 11">AC230</strain>
    </source>
</reference>
<keyword evidence="6 9" id="KW-1133">Transmembrane helix</keyword>
<evidence type="ECO:0000256" key="3">
    <source>
        <dbReference type="ARBA" id="ARBA00022448"/>
    </source>
</evidence>
<feature type="compositionally biased region" description="Polar residues" evidence="8">
    <location>
        <begin position="1"/>
        <end position="13"/>
    </location>
</feature>
<comment type="caution">
    <text evidence="10">The sequence shown here is derived from an EMBL/GenBank/DDBJ whole genome shotgun (WGS) entry which is preliminary data.</text>
</comment>
<gene>
    <name evidence="10" type="ORF">DVH02_09735</name>
</gene>
<feature type="transmembrane region" description="Helical" evidence="9">
    <location>
        <begin position="196"/>
        <end position="216"/>
    </location>
</feature>
<dbReference type="GO" id="GO:0005886">
    <property type="term" value="C:plasma membrane"/>
    <property type="evidence" value="ECO:0007669"/>
    <property type="project" value="UniProtKB-SubCell"/>
</dbReference>
<keyword evidence="4" id="KW-1003">Cell membrane</keyword>
<sequence>MTTSRPSLTSRKTTPPPPGPDADRVPLARRDPAPAAATRVARLPGGVTLRYSGRAAAVGAVLLLGCAAVWTLTLFTGTYRIDTAGIADVLLHGGGSATDRFIIVGQRLPRVCAALLVGAALGLSGALFQSLSRNPLGSPDVIGFTTGSTSGALVVILAGGSGAGVGVGAGSVLGGLATAVVVYGVTASRGVSGNRLVLAGIAVGAMLASVNDYLLTRADLESAESAKAWTFGSLNAVSWPQVTPLALALPVLVVATLAVGRPLRLMEMGDDTAGALGVDIARVRAFALLLGVALAGAAIAVAGPIGFLALAAPQLARRITRSPGAPIGSAMLTGALILATADLLAQRLLAPFQIPVGLVTGALGGLYLLWLLARERSAARPG</sequence>
<dbReference type="RefSeq" id="WP_114623360.1">
    <property type="nucleotide sequence ID" value="NZ_QQNA01000061.1"/>
</dbReference>
<accession>A0A370BF49</accession>
<dbReference type="GO" id="GO:0033214">
    <property type="term" value="P:siderophore-iron import into cell"/>
    <property type="evidence" value="ECO:0007669"/>
    <property type="project" value="TreeGrafter"/>
</dbReference>
<evidence type="ECO:0000256" key="1">
    <source>
        <dbReference type="ARBA" id="ARBA00004651"/>
    </source>
</evidence>
<dbReference type="Gene3D" id="1.10.3470.10">
    <property type="entry name" value="ABC transporter involved in vitamin B12 uptake, BtuC"/>
    <property type="match status" value="1"/>
</dbReference>
<evidence type="ECO:0000256" key="2">
    <source>
        <dbReference type="ARBA" id="ARBA00007935"/>
    </source>
</evidence>
<feature type="region of interest" description="Disordered" evidence="8">
    <location>
        <begin position="1"/>
        <end position="27"/>
    </location>
</feature>
<comment type="subcellular location">
    <subcellularLocation>
        <location evidence="1">Cell membrane</location>
        <topology evidence="1">Multi-pass membrane protein</topology>
    </subcellularLocation>
</comment>
<dbReference type="EMBL" id="QQNA01000061">
    <property type="protein sequence ID" value="RDG38326.1"/>
    <property type="molecule type" value="Genomic_DNA"/>
</dbReference>
<dbReference type="Pfam" id="PF01032">
    <property type="entry name" value="FecCD"/>
    <property type="match status" value="1"/>
</dbReference>
<dbReference type="CDD" id="cd06550">
    <property type="entry name" value="TM_ABC_iron-siderophores_like"/>
    <property type="match status" value="1"/>
</dbReference>
<keyword evidence="5 9" id="KW-0812">Transmembrane</keyword>
<evidence type="ECO:0000256" key="7">
    <source>
        <dbReference type="ARBA" id="ARBA00023136"/>
    </source>
</evidence>
<organism evidence="10 11">
    <name type="scientific">Streptomyces corynorhini</name>
    <dbReference type="NCBI Taxonomy" id="2282652"/>
    <lineage>
        <taxon>Bacteria</taxon>
        <taxon>Bacillati</taxon>
        <taxon>Actinomycetota</taxon>
        <taxon>Actinomycetes</taxon>
        <taxon>Kitasatosporales</taxon>
        <taxon>Streptomycetaceae</taxon>
        <taxon>Streptomyces</taxon>
    </lineage>
</organism>
<dbReference type="GO" id="GO:0022857">
    <property type="term" value="F:transmembrane transporter activity"/>
    <property type="evidence" value="ECO:0007669"/>
    <property type="project" value="InterPro"/>
</dbReference>
<dbReference type="Proteomes" id="UP000253741">
    <property type="component" value="Unassembled WGS sequence"/>
</dbReference>
<feature type="transmembrane region" description="Helical" evidence="9">
    <location>
        <begin position="111"/>
        <end position="131"/>
    </location>
</feature>
<evidence type="ECO:0000256" key="9">
    <source>
        <dbReference type="SAM" id="Phobius"/>
    </source>
</evidence>
<keyword evidence="3" id="KW-0813">Transport</keyword>
<proteinExistence type="inferred from homology"/>
<evidence type="ECO:0000256" key="5">
    <source>
        <dbReference type="ARBA" id="ARBA00022692"/>
    </source>
</evidence>
<feature type="transmembrane region" description="Helical" evidence="9">
    <location>
        <begin position="236"/>
        <end position="259"/>
    </location>
</feature>
<feature type="transmembrane region" description="Helical" evidence="9">
    <location>
        <begin position="352"/>
        <end position="373"/>
    </location>
</feature>
<evidence type="ECO:0000313" key="10">
    <source>
        <dbReference type="EMBL" id="RDG38326.1"/>
    </source>
</evidence>